<organism evidence="1 2">
    <name type="scientific">Catenulispora acidiphila (strain DSM 44928 / JCM 14897 / NBRC 102108 / NRRL B-24433 / ID139908)</name>
    <dbReference type="NCBI Taxonomy" id="479433"/>
    <lineage>
        <taxon>Bacteria</taxon>
        <taxon>Bacillati</taxon>
        <taxon>Actinomycetota</taxon>
        <taxon>Actinomycetes</taxon>
        <taxon>Catenulisporales</taxon>
        <taxon>Catenulisporaceae</taxon>
        <taxon>Catenulispora</taxon>
    </lineage>
</organism>
<accession>C7Q3G8</accession>
<dbReference type="Proteomes" id="UP000000851">
    <property type="component" value="Chromosome"/>
</dbReference>
<dbReference type="HOGENOM" id="CLU_1105581_0_0_11"/>
<sequence length="251" mass="26147">MLIGLCSLKSSPGVTTTTLAIAGCWPAHLTTPTVIELDARGGDVAWRYGMAADPGLRSLAAASRLDPQPSALAGHARPVGGSAVPTVTAPAEREPARQAVAALKPLLKVLRDERDAVLVDLGEIDPRESSTADLLGSLASLLVVARAVPEQAARVAAAASDLRLTNRNVRVLFIGDLREGDAETVAGLPTAGVLPLINPNASLFSRLADRRSRRAFGGTTVRVAEELAWTTVSREREVVTASASDGPEAVR</sequence>
<dbReference type="eggNOG" id="COG0455">
    <property type="taxonomic scope" value="Bacteria"/>
</dbReference>
<dbReference type="InParanoid" id="C7Q3G8"/>
<dbReference type="EMBL" id="CP001700">
    <property type="protein sequence ID" value="ACU75733.1"/>
    <property type="molecule type" value="Genomic_DNA"/>
</dbReference>
<dbReference type="KEGG" id="cai:Caci_6895"/>
<keyword evidence="2" id="KW-1185">Reference proteome</keyword>
<dbReference type="Gene3D" id="3.40.50.300">
    <property type="entry name" value="P-loop containing nucleotide triphosphate hydrolases"/>
    <property type="match status" value="1"/>
</dbReference>
<protein>
    <submittedName>
        <fullName evidence="1">Uncharacterized protein</fullName>
    </submittedName>
</protein>
<reference evidence="1 2" key="1">
    <citation type="journal article" date="2009" name="Stand. Genomic Sci.">
        <title>Complete genome sequence of Catenulispora acidiphila type strain (ID 139908).</title>
        <authorList>
            <person name="Copeland A."/>
            <person name="Lapidus A."/>
            <person name="Glavina Del Rio T."/>
            <person name="Nolan M."/>
            <person name="Lucas S."/>
            <person name="Chen F."/>
            <person name="Tice H."/>
            <person name="Cheng J.F."/>
            <person name="Bruce D."/>
            <person name="Goodwin L."/>
            <person name="Pitluck S."/>
            <person name="Mikhailova N."/>
            <person name="Pati A."/>
            <person name="Ivanova N."/>
            <person name="Mavromatis K."/>
            <person name="Chen A."/>
            <person name="Palaniappan K."/>
            <person name="Chain P."/>
            <person name="Land M."/>
            <person name="Hauser L."/>
            <person name="Chang Y.J."/>
            <person name="Jeffries C.D."/>
            <person name="Chertkov O."/>
            <person name="Brettin T."/>
            <person name="Detter J.C."/>
            <person name="Han C."/>
            <person name="Ali Z."/>
            <person name="Tindall B.J."/>
            <person name="Goker M."/>
            <person name="Bristow J."/>
            <person name="Eisen J.A."/>
            <person name="Markowitz V."/>
            <person name="Hugenholtz P."/>
            <person name="Kyrpides N.C."/>
            <person name="Klenk H.P."/>
        </authorList>
    </citation>
    <scope>NUCLEOTIDE SEQUENCE [LARGE SCALE GENOMIC DNA]</scope>
    <source>
        <strain evidence="2">DSM 44928 / JCM 14897 / NBRC 102108 / NRRL B-24433 / ID139908</strain>
    </source>
</reference>
<gene>
    <name evidence="1" type="ordered locus">Caci_6895</name>
</gene>
<name>C7Q3G8_CATAD</name>
<dbReference type="AlphaFoldDB" id="C7Q3G8"/>
<evidence type="ECO:0000313" key="1">
    <source>
        <dbReference type="EMBL" id="ACU75733.1"/>
    </source>
</evidence>
<dbReference type="STRING" id="479433.Caci_6895"/>
<dbReference type="SUPFAM" id="SSF52540">
    <property type="entry name" value="P-loop containing nucleoside triphosphate hydrolases"/>
    <property type="match status" value="1"/>
</dbReference>
<dbReference type="InterPro" id="IPR027417">
    <property type="entry name" value="P-loop_NTPase"/>
</dbReference>
<evidence type="ECO:0000313" key="2">
    <source>
        <dbReference type="Proteomes" id="UP000000851"/>
    </source>
</evidence>
<proteinExistence type="predicted"/>